<name>A0A6N6VRQ3_9HYPH</name>
<proteinExistence type="predicted"/>
<evidence type="ECO:0000313" key="1">
    <source>
        <dbReference type="EMBL" id="KAB7742674.1"/>
    </source>
</evidence>
<dbReference type="EMBL" id="WESC01000001">
    <property type="protein sequence ID" value="KAB7742674.1"/>
    <property type="molecule type" value="Genomic_DNA"/>
</dbReference>
<dbReference type="AlphaFoldDB" id="A0A6N6VRQ3"/>
<dbReference type="Proteomes" id="UP000468901">
    <property type="component" value="Unassembled WGS sequence"/>
</dbReference>
<gene>
    <name evidence="1" type="ORF">F2P47_00635</name>
</gene>
<dbReference type="RefSeq" id="WP_152214228.1">
    <property type="nucleotide sequence ID" value="NZ_WESC01000001.1"/>
</dbReference>
<keyword evidence="2" id="KW-1185">Reference proteome</keyword>
<dbReference type="Pfam" id="PF07310">
    <property type="entry name" value="PAS_5"/>
    <property type="match status" value="1"/>
</dbReference>
<protein>
    <submittedName>
        <fullName evidence="1">PAS domain-containing protein</fullName>
    </submittedName>
</protein>
<dbReference type="InterPro" id="IPR009922">
    <property type="entry name" value="DUF1457"/>
</dbReference>
<sequence length="166" mass="18144">MSAHLRLSPFDIFLDPLLDLQDSRLRELLAYWNGKRAGRAMPSRADVSPAEIVSHLPSVFLIGAELPAVNPAHFHVRLMGTALNELFAADFTGRTLEQGLSEKASSALAKVLGVVCELRRPLRLHGQAVFDEERGPTEIEAVFMPLTLGGTRVEMAMGELVKRASA</sequence>
<reference evidence="1 2" key="1">
    <citation type="submission" date="2019-09" db="EMBL/GenBank/DDBJ databases">
        <title>Parvibaculum sedimenti sp. nov., isolated from sediment.</title>
        <authorList>
            <person name="Wang Y."/>
        </authorList>
    </citation>
    <scope>NUCLEOTIDE SEQUENCE [LARGE SCALE GENOMIC DNA]</scope>
    <source>
        <strain evidence="1 2">HXT-9</strain>
    </source>
</reference>
<accession>A0A6N6VRQ3</accession>
<organism evidence="1 2">
    <name type="scientific">Parvibaculum sedimenti</name>
    <dbReference type="NCBI Taxonomy" id="2608632"/>
    <lineage>
        <taxon>Bacteria</taxon>
        <taxon>Pseudomonadati</taxon>
        <taxon>Pseudomonadota</taxon>
        <taxon>Alphaproteobacteria</taxon>
        <taxon>Hyphomicrobiales</taxon>
        <taxon>Parvibaculaceae</taxon>
        <taxon>Parvibaculum</taxon>
    </lineage>
</organism>
<evidence type="ECO:0000313" key="2">
    <source>
        <dbReference type="Proteomes" id="UP000468901"/>
    </source>
</evidence>
<comment type="caution">
    <text evidence="1">The sequence shown here is derived from an EMBL/GenBank/DDBJ whole genome shotgun (WGS) entry which is preliminary data.</text>
</comment>